<dbReference type="STRING" id="34720.A0A151JSN2"/>
<evidence type="ECO:0000313" key="6">
    <source>
        <dbReference type="Proteomes" id="UP000078541"/>
    </source>
</evidence>
<evidence type="ECO:0000256" key="3">
    <source>
        <dbReference type="ARBA" id="ARBA00049512"/>
    </source>
</evidence>
<dbReference type="GO" id="GO:0005507">
    <property type="term" value="F:copper ion binding"/>
    <property type="evidence" value="ECO:0007669"/>
    <property type="project" value="InterPro"/>
</dbReference>
<protein>
    <submittedName>
        <fullName evidence="5">Cytochrome c oxidase subunit 2</fullName>
    </submittedName>
</protein>
<dbReference type="SUPFAM" id="SSF49503">
    <property type="entry name" value="Cupredoxins"/>
    <property type="match status" value="1"/>
</dbReference>
<organism evidence="5 6">
    <name type="scientific">Trachymyrmex septentrionalis</name>
    <dbReference type="NCBI Taxonomy" id="34720"/>
    <lineage>
        <taxon>Eukaryota</taxon>
        <taxon>Metazoa</taxon>
        <taxon>Ecdysozoa</taxon>
        <taxon>Arthropoda</taxon>
        <taxon>Hexapoda</taxon>
        <taxon>Insecta</taxon>
        <taxon>Pterygota</taxon>
        <taxon>Neoptera</taxon>
        <taxon>Endopterygota</taxon>
        <taxon>Hymenoptera</taxon>
        <taxon>Apocrita</taxon>
        <taxon>Aculeata</taxon>
        <taxon>Formicoidea</taxon>
        <taxon>Formicidae</taxon>
        <taxon>Myrmicinae</taxon>
        <taxon>Trachymyrmex</taxon>
    </lineage>
</organism>
<keyword evidence="2" id="KW-0460">Magnesium</keyword>
<proteinExistence type="predicted"/>
<gene>
    <name evidence="5" type="ORF">ALC56_15349</name>
</gene>
<keyword evidence="6" id="KW-1185">Reference proteome</keyword>
<comment type="cofactor">
    <cofactor evidence="1">
        <name>Cu cation</name>
        <dbReference type="ChEBI" id="CHEBI:23378"/>
    </cofactor>
</comment>
<accession>A0A151JSN2</accession>
<evidence type="ECO:0000259" key="4">
    <source>
        <dbReference type="Pfam" id="PF00116"/>
    </source>
</evidence>
<comment type="catalytic activity">
    <reaction evidence="3">
        <text>4 Fe(II)-[cytochrome c] + O2 + 8 H(+)(in) = 4 Fe(III)-[cytochrome c] + 2 H2O + 4 H(+)(out)</text>
        <dbReference type="Rhea" id="RHEA:11436"/>
        <dbReference type="Rhea" id="RHEA-COMP:10350"/>
        <dbReference type="Rhea" id="RHEA-COMP:14399"/>
        <dbReference type="ChEBI" id="CHEBI:15377"/>
        <dbReference type="ChEBI" id="CHEBI:15378"/>
        <dbReference type="ChEBI" id="CHEBI:15379"/>
        <dbReference type="ChEBI" id="CHEBI:29033"/>
        <dbReference type="ChEBI" id="CHEBI:29034"/>
        <dbReference type="EC" id="7.1.1.9"/>
    </reaction>
    <physiologicalReaction direction="left-to-right" evidence="3">
        <dbReference type="Rhea" id="RHEA:11437"/>
    </physiologicalReaction>
</comment>
<dbReference type="Pfam" id="PF00116">
    <property type="entry name" value="COX2"/>
    <property type="match status" value="1"/>
</dbReference>
<dbReference type="GO" id="GO:0016020">
    <property type="term" value="C:membrane"/>
    <property type="evidence" value="ECO:0007669"/>
    <property type="project" value="InterPro"/>
</dbReference>
<reference evidence="5 6" key="1">
    <citation type="submission" date="2016-03" db="EMBL/GenBank/DDBJ databases">
        <title>Trachymyrmex septentrionalis WGS genome.</title>
        <authorList>
            <person name="Nygaard S."/>
            <person name="Hu H."/>
            <person name="Boomsma J."/>
            <person name="Zhang G."/>
        </authorList>
    </citation>
    <scope>NUCLEOTIDE SEQUENCE [LARGE SCALE GENOMIC DNA]</scope>
    <source>
        <strain evidence="5">Tsep2-gDNA-1</strain>
        <tissue evidence="5">Whole body</tissue>
    </source>
</reference>
<name>A0A151JSN2_9HYME</name>
<evidence type="ECO:0000256" key="1">
    <source>
        <dbReference type="ARBA" id="ARBA00001935"/>
    </source>
</evidence>
<evidence type="ECO:0000313" key="5">
    <source>
        <dbReference type="EMBL" id="KYN30373.1"/>
    </source>
</evidence>
<dbReference type="Proteomes" id="UP000078541">
    <property type="component" value="Unassembled WGS sequence"/>
</dbReference>
<sequence>MKFLIIIYVIYQNNRTLMILKIQIFRFLNIDFDSFIIPPNQFLLNKFSLLDVDNRCTLSFNYPIPILNSSLEIKIDSTPGRPNQTLLLIRRPGIFFSQYPKICSGNLCSCSIKWTHESDVLRKRAQSGSVCRERRTLTPAAPVRPYALTFGHGT</sequence>
<dbReference type="AlphaFoldDB" id="A0A151JSN2"/>
<dbReference type="InterPro" id="IPR002429">
    <property type="entry name" value="CcO_II-like_C"/>
</dbReference>
<feature type="domain" description="Cytochrome oxidase subunit II copper A binding" evidence="4">
    <location>
        <begin position="26"/>
        <end position="109"/>
    </location>
</feature>
<dbReference type="EMBL" id="KQ982031">
    <property type="protein sequence ID" value="KYN30373.1"/>
    <property type="molecule type" value="Genomic_DNA"/>
</dbReference>
<evidence type="ECO:0000256" key="2">
    <source>
        <dbReference type="ARBA" id="ARBA00022842"/>
    </source>
</evidence>
<dbReference type="GO" id="GO:0004129">
    <property type="term" value="F:cytochrome-c oxidase activity"/>
    <property type="evidence" value="ECO:0007669"/>
    <property type="project" value="UniProtKB-EC"/>
</dbReference>
<dbReference type="InterPro" id="IPR008972">
    <property type="entry name" value="Cupredoxin"/>
</dbReference>